<dbReference type="PRINTS" id="PR00081">
    <property type="entry name" value="GDHRDH"/>
</dbReference>
<gene>
    <name evidence="3" type="ORF">EDC25_107116</name>
</gene>
<dbReference type="Pfam" id="PF13561">
    <property type="entry name" value="adh_short_C2"/>
    <property type="match status" value="1"/>
</dbReference>
<dbReference type="GO" id="GO:0016491">
    <property type="term" value="F:oxidoreductase activity"/>
    <property type="evidence" value="ECO:0007669"/>
    <property type="project" value="UniProtKB-KW"/>
</dbReference>
<organism evidence="3 4">
    <name type="scientific">Pseudofulvimonas gallinarii</name>
    <dbReference type="NCBI Taxonomy" id="634155"/>
    <lineage>
        <taxon>Bacteria</taxon>
        <taxon>Pseudomonadati</taxon>
        <taxon>Pseudomonadota</taxon>
        <taxon>Gammaproteobacteria</taxon>
        <taxon>Lysobacterales</taxon>
        <taxon>Rhodanobacteraceae</taxon>
        <taxon>Pseudofulvimonas</taxon>
    </lineage>
</organism>
<keyword evidence="2" id="KW-0560">Oxidoreductase</keyword>
<comment type="similarity">
    <text evidence="1">Belongs to the short-chain dehydrogenases/reductases (SDR) family.</text>
</comment>
<protein>
    <submittedName>
        <fullName evidence="3">3alpha(Or 20beta)-hydroxysteroid dehydrogenase</fullName>
    </submittedName>
</protein>
<proteinExistence type="inferred from homology"/>
<dbReference type="PANTHER" id="PTHR24321">
    <property type="entry name" value="DEHYDROGENASES, SHORT CHAIN"/>
    <property type="match status" value="1"/>
</dbReference>
<name>A0A4V3UUG9_9GAMM</name>
<evidence type="ECO:0000313" key="4">
    <source>
        <dbReference type="Proteomes" id="UP000294599"/>
    </source>
</evidence>
<dbReference type="AlphaFoldDB" id="A0A4V3UUG9"/>
<dbReference type="SUPFAM" id="SSF51735">
    <property type="entry name" value="NAD(P)-binding Rossmann-fold domains"/>
    <property type="match status" value="1"/>
</dbReference>
<accession>A0A4V3UUG9</accession>
<evidence type="ECO:0000256" key="2">
    <source>
        <dbReference type="ARBA" id="ARBA00023002"/>
    </source>
</evidence>
<sequence length="245" mass="25509">MRSSLAGRIALVTGGARGIGAAIARRLHEDGAGVMITDLRAEDGQALAAALGGRVCFMEHDVSDDDAWRAVIEAVVSVFGRLDILVNNAGIYEPGGIADASLDDVERQIRVNQMGVFLGMRHAIAPMRSAGGGSIVNISSIAGQCGFPGAAAYVGTKWAVRGMTKTAALELAPDHIRVNSVHPGFIDTPMLDRNPPETNQAGVEATPLKRLGRPEDIAAAVAWLASDDAGFVTGSELTVDGGWLL</sequence>
<dbReference type="Proteomes" id="UP000294599">
    <property type="component" value="Unassembled WGS sequence"/>
</dbReference>
<dbReference type="InterPro" id="IPR036291">
    <property type="entry name" value="NAD(P)-bd_dom_sf"/>
</dbReference>
<dbReference type="RefSeq" id="WP_123522274.1">
    <property type="nucleotide sequence ID" value="NZ_JBHLWF010000032.1"/>
</dbReference>
<dbReference type="OrthoDB" id="9787298at2"/>
<dbReference type="InterPro" id="IPR002347">
    <property type="entry name" value="SDR_fam"/>
</dbReference>
<evidence type="ECO:0000313" key="3">
    <source>
        <dbReference type="EMBL" id="TCS98919.1"/>
    </source>
</evidence>
<dbReference type="NCBIfam" id="NF005559">
    <property type="entry name" value="PRK07231.1"/>
    <property type="match status" value="1"/>
</dbReference>
<dbReference type="Gene3D" id="3.40.50.720">
    <property type="entry name" value="NAD(P)-binding Rossmann-like Domain"/>
    <property type="match status" value="1"/>
</dbReference>
<comment type="caution">
    <text evidence="3">The sequence shown here is derived from an EMBL/GenBank/DDBJ whole genome shotgun (WGS) entry which is preliminary data.</text>
</comment>
<dbReference type="NCBIfam" id="NF009466">
    <property type="entry name" value="PRK12826.1-2"/>
    <property type="match status" value="1"/>
</dbReference>
<dbReference type="EMBL" id="SMAF01000007">
    <property type="protein sequence ID" value="TCS98919.1"/>
    <property type="molecule type" value="Genomic_DNA"/>
</dbReference>
<reference evidence="3 4" key="1">
    <citation type="submission" date="2019-03" db="EMBL/GenBank/DDBJ databases">
        <title>Genomic Encyclopedia of Type Strains, Phase IV (KMG-IV): sequencing the most valuable type-strain genomes for metagenomic binning, comparative biology and taxonomic classification.</title>
        <authorList>
            <person name="Goeker M."/>
        </authorList>
    </citation>
    <scope>NUCLEOTIDE SEQUENCE [LARGE SCALE GENOMIC DNA]</scope>
    <source>
        <strain evidence="3 4">DSM 21944</strain>
    </source>
</reference>
<dbReference type="FunFam" id="3.40.50.720:FF:000084">
    <property type="entry name" value="Short-chain dehydrogenase reductase"/>
    <property type="match status" value="1"/>
</dbReference>
<dbReference type="PRINTS" id="PR00080">
    <property type="entry name" value="SDRFAMILY"/>
</dbReference>
<dbReference type="PANTHER" id="PTHR24321:SF8">
    <property type="entry name" value="ESTRADIOL 17-BETA-DEHYDROGENASE 8-RELATED"/>
    <property type="match status" value="1"/>
</dbReference>
<dbReference type="PROSITE" id="PS00061">
    <property type="entry name" value="ADH_SHORT"/>
    <property type="match status" value="1"/>
</dbReference>
<dbReference type="InterPro" id="IPR020904">
    <property type="entry name" value="Sc_DH/Rdtase_CS"/>
</dbReference>
<evidence type="ECO:0000256" key="1">
    <source>
        <dbReference type="ARBA" id="ARBA00006484"/>
    </source>
</evidence>
<keyword evidence="4" id="KW-1185">Reference proteome</keyword>